<evidence type="ECO:0000313" key="3">
    <source>
        <dbReference type="Proteomes" id="UP000025229"/>
    </source>
</evidence>
<organism evidence="2 3">
    <name type="scientific">Rubrobacter radiotolerans</name>
    <name type="common">Arthrobacter radiotolerans</name>
    <dbReference type="NCBI Taxonomy" id="42256"/>
    <lineage>
        <taxon>Bacteria</taxon>
        <taxon>Bacillati</taxon>
        <taxon>Actinomycetota</taxon>
        <taxon>Rubrobacteria</taxon>
        <taxon>Rubrobacterales</taxon>
        <taxon>Rubrobacteraceae</taxon>
        <taxon>Rubrobacter</taxon>
    </lineage>
</organism>
<dbReference type="HOGENOM" id="CLU_3383596_0_0_11"/>
<name>A0A023X6R8_RUBRA</name>
<dbReference type="STRING" id="42256.RradSPS_2481"/>
<evidence type="ECO:0000256" key="1">
    <source>
        <dbReference type="SAM" id="Phobius"/>
    </source>
</evidence>
<keyword evidence="1" id="KW-0472">Membrane</keyword>
<dbReference type="Proteomes" id="UP000025229">
    <property type="component" value="Chromosome"/>
</dbReference>
<sequence length="33" mass="3418">MRPTKLAVALGVIAVVVLVAAIFVARFLIAPTP</sequence>
<evidence type="ECO:0000313" key="2">
    <source>
        <dbReference type="EMBL" id="AHY47764.1"/>
    </source>
</evidence>
<protein>
    <submittedName>
        <fullName evidence="2">Uncharacterized protein</fullName>
    </submittedName>
</protein>
<keyword evidence="1" id="KW-0812">Transmembrane</keyword>
<accession>A0A023X6R8</accession>
<reference evidence="2 3" key="1">
    <citation type="submission" date="2014-03" db="EMBL/GenBank/DDBJ databases">
        <title>Complete genome sequence of the Radio-Resistant Rubrobacter radiotolerans RSPS-4.</title>
        <authorList>
            <person name="Egas C.C."/>
            <person name="Barroso C.C."/>
            <person name="Froufe H.J.C."/>
            <person name="Pacheco J.J."/>
            <person name="Albuquerque L.L."/>
            <person name="da Costa M.M.S."/>
        </authorList>
    </citation>
    <scope>NUCLEOTIDE SEQUENCE [LARGE SCALE GENOMIC DNA]</scope>
    <source>
        <strain evidence="2 3">RSPS-4</strain>
    </source>
</reference>
<dbReference type="AlphaFoldDB" id="A0A023X6R8"/>
<feature type="transmembrane region" description="Helical" evidence="1">
    <location>
        <begin position="6"/>
        <end position="29"/>
    </location>
</feature>
<dbReference type="EMBL" id="CP007514">
    <property type="protein sequence ID" value="AHY47764.1"/>
    <property type="molecule type" value="Genomic_DNA"/>
</dbReference>
<dbReference type="KEGG" id="rrd:RradSPS_2481"/>
<keyword evidence="1" id="KW-1133">Transmembrane helix</keyword>
<gene>
    <name evidence="2" type="ORF">RradSPS_2481</name>
</gene>
<keyword evidence="3" id="KW-1185">Reference proteome</keyword>
<proteinExistence type="predicted"/>